<evidence type="ECO:0000313" key="2">
    <source>
        <dbReference type="Proteomes" id="UP001557470"/>
    </source>
</evidence>
<evidence type="ECO:0000313" key="1">
    <source>
        <dbReference type="EMBL" id="KAL1022649.1"/>
    </source>
</evidence>
<name>A0ABD0XPM4_UMBPY</name>
<reference evidence="1 2" key="1">
    <citation type="submission" date="2024-06" db="EMBL/GenBank/DDBJ databases">
        <authorList>
            <person name="Pan Q."/>
            <person name="Wen M."/>
            <person name="Jouanno E."/>
            <person name="Zahm M."/>
            <person name="Klopp C."/>
            <person name="Cabau C."/>
            <person name="Louis A."/>
            <person name="Berthelot C."/>
            <person name="Parey E."/>
            <person name="Roest Crollius H."/>
            <person name="Montfort J."/>
            <person name="Robinson-Rechavi M."/>
            <person name="Bouchez O."/>
            <person name="Lampietro C."/>
            <person name="Lopez Roques C."/>
            <person name="Donnadieu C."/>
            <person name="Postlethwait J."/>
            <person name="Bobe J."/>
            <person name="Verreycken H."/>
            <person name="Guiguen Y."/>
        </authorList>
    </citation>
    <scope>NUCLEOTIDE SEQUENCE [LARGE SCALE GENOMIC DNA]</scope>
    <source>
        <strain evidence="1">Up_M1</strain>
        <tissue evidence="1">Testis</tissue>
    </source>
</reference>
<dbReference type="EMBL" id="JAGEUA010000001">
    <property type="protein sequence ID" value="KAL1022649.1"/>
    <property type="molecule type" value="Genomic_DNA"/>
</dbReference>
<organism evidence="1 2">
    <name type="scientific">Umbra pygmaea</name>
    <name type="common">Eastern mudminnow</name>
    <dbReference type="NCBI Taxonomy" id="75934"/>
    <lineage>
        <taxon>Eukaryota</taxon>
        <taxon>Metazoa</taxon>
        <taxon>Chordata</taxon>
        <taxon>Craniata</taxon>
        <taxon>Vertebrata</taxon>
        <taxon>Euteleostomi</taxon>
        <taxon>Actinopterygii</taxon>
        <taxon>Neopterygii</taxon>
        <taxon>Teleostei</taxon>
        <taxon>Protacanthopterygii</taxon>
        <taxon>Esociformes</taxon>
        <taxon>Umbridae</taxon>
        <taxon>Umbra</taxon>
    </lineage>
</organism>
<keyword evidence="2" id="KW-1185">Reference proteome</keyword>
<comment type="caution">
    <text evidence="1">The sequence shown here is derived from an EMBL/GenBank/DDBJ whole genome shotgun (WGS) entry which is preliminary data.</text>
</comment>
<gene>
    <name evidence="1" type="ORF">UPYG_G00030510</name>
</gene>
<accession>A0ABD0XPM4</accession>
<protein>
    <submittedName>
        <fullName evidence="1">Uncharacterized protein</fullName>
    </submittedName>
</protein>
<dbReference type="Proteomes" id="UP001557470">
    <property type="component" value="Unassembled WGS sequence"/>
</dbReference>
<sequence length="135" mass="15207">MPTTRNYARHILRQISLRSKKGKTKADAIPSILAHRSKVKKIRTLPPRDNLAPVNLAQINTEHSYTAKDDTVISQKKKYWQLTFFNGCNQAPPRAPSLFNILSVVMEAVGLPIFTPVSLITAQTLSTDTHARRSW</sequence>
<dbReference type="AlphaFoldDB" id="A0ABD0XPM4"/>
<proteinExistence type="predicted"/>